<protein>
    <recommendedName>
        <fullName evidence="4">E3 SUMO-protein ligase NSE2</fullName>
    </recommendedName>
    <alternativeName>
        <fullName evidence="11">E3 SUMO-protein transferase NSE2</fullName>
    </alternativeName>
    <alternativeName>
        <fullName evidence="12">Non-structural maintenance of chromosomes element 2 homolog</fullName>
    </alternativeName>
</protein>
<evidence type="ECO:0000313" key="15">
    <source>
        <dbReference type="EMBL" id="CAB3362103.1"/>
    </source>
</evidence>
<keyword evidence="9" id="KW-0862">Zinc</keyword>
<keyword evidence="16" id="KW-1185">Reference proteome</keyword>
<organism evidence="15 16">
    <name type="scientific">Cloeon dipterum</name>
    <dbReference type="NCBI Taxonomy" id="197152"/>
    <lineage>
        <taxon>Eukaryota</taxon>
        <taxon>Metazoa</taxon>
        <taxon>Ecdysozoa</taxon>
        <taxon>Arthropoda</taxon>
        <taxon>Hexapoda</taxon>
        <taxon>Insecta</taxon>
        <taxon>Pterygota</taxon>
        <taxon>Palaeoptera</taxon>
        <taxon>Ephemeroptera</taxon>
        <taxon>Pisciforma</taxon>
        <taxon>Baetidae</taxon>
        <taxon>Cloeon</taxon>
    </lineage>
</organism>
<dbReference type="GO" id="GO:0030915">
    <property type="term" value="C:Smc5-Smc6 complex"/>
    <property type="evidence" value="ECO:0007669"/>
    <property type="project" value="InterPro"/>
</dbReference>
<comment type="caution">
    <text evidence="15">The sequence shown here is derived from an EMBL/GenBank/DDBJ whole genome shotgun (WGS) entry which is preliminary data.</text>
</comment>
<name>A0A8S1BYY5_9INSE</name>
<evidence type="ECO:0000256" key="7">
    <source>
        <dbReference type="ARBA" id="ARBA00022771"/>
    </source>
</evidence>
<evidence type="ECO:0000256" key="1">
    <source>
        <dbReference type="ARBA" id="ARBA00004123"/>
    </source>
</evidence>
<dbReference type="CDD" id="cd16651">
    <property type="entry name" value="SPL-RING_NSE2"/>
    <property type="match status" value="1"/>
</dbReference>
<dbReference type="PROSITE" id="PS51044">
    <property type="entry name" value="ZF_SP_RING"/>
    <property type="match status" value="1"/>
</dbReference>
<evidence type="ECO:0000256" key="3">
    <source>
        <dbReference type="ARBA" id="ARBA00008212"/>
    </source>
</evidence>
<comment type="subcellular location">
    <subcellularLocation>
        <location evidence="1">Nucleus</location>
    </subcellularLocation>
</comment>
<evidence type="ECO:0000256" key="2">
    <source>
        <dbReference type="ARBA" id="ARBA00004718"/>
    </source>
</evidence>
<dbReference type="OrthoDB" id="26899at2759"/>
<sequence length="213" mass="24490">METLQDVVDESLQKFLSHLSRVTNKLDLSGLTDEEKEVFLEKCQSVIGDSCVMDMRHKRHKQLLKRTETLFADPENTKTPHEIFEELKKEDDAEEIDFESHDLYQNIKEIVKDTRTKIGLGNKDQSSSQNEEDGLLMSDVHISTTCPISKQAMTDPYKSQKCGHTFDKNSIDSLMRLRPYIRCPIGGCGHHVSKADLVVDYQMRRHIESTTDM</sequence>
<gene>
    <name evidence="15" type="ORF">CLODIP_2_CD01743</name>
</gene>
<dbReference type="InterPro" id="IPR004181">
    <property type="entry name" value="Znf_MIZ"/>
</dbReference>
<evidence type="ECO:0000256" key="6">
    <source>
        <dbReference type="ARBA" id="ARBA00022723"/>
    </source>
</evidence>
<comment type="pathway">
    <text evidence="2">Protein modification; protein sumoylation.</text>
</comment>
<evidence type="ECO:0000256" key="10">
    <source>
        <dbReference type="ARBA" id="ARBA00023242"/>
    </source>
</evidence>
<dbReference type="GO" id="GO:0005634">
    <property type="term" value="C:nucleus"/>
    <property type="evidence" value="ECO:0007669"/>
    <property type="project" value="UniProtKB-SubCell"/>
</dbReference>
<dbReference type="PANTHER" id="PTHR21330:SF1">
    <property type="entry name" value="E3 SUMO-PROTEIN LIGASE NSE2"/>
    <property type="match status" value="1"/>
</dbReference>
<evidence type="ECO:0000259" key="14">
    <source>
        <dbReference type="PROSITE" id="PS51044"/>
    </source>
</evidence>
<evidence type="ECO:0000256" key="13">
    <source>
        <dbReference type="PROSITE-ProRule" id="PRU00452"/>
    </source>
</evidence>
<dbReference type="SUPFAM" id="SSF57850">
    <property type="entry name" value="RING/U-box"/>
    <property type="match status" value="1"/>
</dbReference>
<keyword evidence="8" id="KW-0833">Ubl conjugation pathway</keyword>
<reference evidence="15 16" key="1">
    <citation type="submission" date="2020-04" db="EMBL/GenBank/DDBJ databases">
        <authorList>
            <person name="Alioto T."/>
            <person name="Alioto T."/>
            <person name="Gomez Garrido J."/>
        </authorList>
    </citation>
    <scope>NUCLEOTIDE SEQUENCE [LARGE SCALE GENOMIC DNA]</scope>
</reference>
<evidence type="ECO:0000256" key="8">
    <source>
        <dbReference type="ARBA" id="ARBA00022786"/>
    </source>
</evidence>
<dbReference type="Proteomes" id="UP000494165">
    <property type="component" value="Unassembled WGS sequence"/>
</dbReference>
<keyword evidence="10" id="KW-0539">Nucleus</keyword>
<dbReference type="GO" id="GO:0000724">
    <property type="term" value="P:double-strand break repair via homologous recombination"/>
    <property type="evidence" value="ECO:0007669"/>
    <property type="project" value="InterPro"/>
</dbReference>
<keyword evidence="6" id="KW-0479">Metal-binding</keyword>
<dbReference type="Gene3D" id="3.30.40.10">
    <property type="entry name" value="Zinc/RING finger domain, C3HC4 (zinc finger)"/>
    <property type="match status" value="1"/>
</dbReference>
<keyword evidence="5" id="KW-0808">Transferase</keyword>
<feature type="domain" description="SP-RING-type" evidence="14">
    <location>
        <begin position="131"/>
        <end position="212"/>
    </location>
</feature>
<dbReference type="Pfam" id="PF11789">
    <property type="entry name" value="zf-Nse"/>
    <property type="match status" value="1"/>
</dbReference>
<accession>A0A8S1BYY5</accession>
<dbReference type="InterPro" id="IPR013083">
    <property type="entry name" value="Znf_RING/FYVE/PHD"/>
</dbReference>
<dbReference type="EMBL" id="CADEPI010000007">
    <property type="protein sequence ID" value="CAB3362103.1"/>
    <property type="molecule type" value="Genomic_DNA"/>
</dbReference>
<dbReference type="InterPro" id="IPR026846">
    <property type="entry name" value="Nse2(Mms21)"/>
</dbReference>
<evidence type="ECO:0000256" key="12">
    <source>
        <dbReference type="ARBA" id="ARBA00032533"/>
    </source>
</evidence>
<dbReference type="GO" id="GO:0061665">
    <property type="term" value="F:SUMO ligase activity"/>
    <property type="evidence" value="ECO:0007669"/>
    <property type="project" value="TreeGrafter"/>
</dbReference>
<dbReference type="GO" id="GO:0008270">
    <property type="term" value="F:zinc ion binding"/>
    <property type="evidence" value="ECO:0007669"/>
    <property type="project" value="UniProtKB-KW"/>
</dbReference>
<evidence type="ECO:0000313" key="16">
    <source>
        <dbReference type="Proteomes" id="UP000494165"/>
    </source>
</evidence>
<evidence type="ECO:0000256" key="9">
    <source>
        <dbReference type="ARBA" id="ARBA00022833"/>
    </source>
</evidence>
<evidence type="ECO:0000256" key="4">
    <source>
        <dbReference type="ARBA" id="ARBA00020923"/>
    </source>
</evidence>
<evidence type="ECO:0000256" key="5">
    <source>
        <dbReference type="ARBA" id="ARBA00022679"/>
    </source>
</evidence>
<dbReference type="PANTHER" id="PTHR21330">
    <property type="entry name" value="E3 SUMO-PROTEIN LIGASE NSE2"/>
    <property type="match status" value="1"/>
</dbReference>
<dbReference type="GO" id="GO:0016925">
    <property type="term" value="P:protein sumoylation"/>
    <property type="evidence" value="ECO:0007669"/>
    <property type="project" value="TreeGrafter"/>
</dbReference>
<proteinExistence type="inferred from homology"/>
<comment type="similarity">
    <text evidence="3">Belongs to the NSE2 family.</text>
</comment>
<keyword evidence="7 13" id="KW-0863">Zinc-finger</keyword>
<evidence type="ECO:0000256" key="11">
    <source>
        <dbReference type="ARBA" id="ARBA00031731"/>
    </source>
</evidence>
<dbReference type="AlphaFoldDB" id="A0A8S1BYY5"/>